<name>A0A1S4EK81_DIACI</name>
<sequence length="445" mass="50973">MLIISKTTKPKKFKKKVAEPTKVNKVSSEKIKESQKTEKLEAKLKKKKSKLNTETQSSVEHPAMKNRTFASNVFHQKYEEMDVEEQQSEKLLAKSTTQSNSIPDSLPQVGFTWGMAMEDLNLLKPNQDDSEDEEEEVEIKKVKPKLTKAEKLAAAKAEEARIRQAEDELLQNGEPVSPDGFDRMLLGQPNNSELWVKYMAYHLQATEIEKARSIARRALTVINIRNEEDRLNVWTSLLNLEHLYGTKESLQECLHEAVRCNDETKVYMNMMEIYAASAQIRDLESTVKLLLKKAGQTHSSVNIYLQCATLLLRLGQKDTARHILQRGLNNLPPAVHVTLITRFALAENKFGDASRAQALLEHTLTSYPARVDVWGVYVDMLVKSDRVDLGRQVIQRAVTQKLPPKKLKPLYMKWLKLEEQYGDAEAVENVKKEIEQYVRNSKNKW</sequence>
<dbReference type="GO" id="GO:0032040">
    <property type="term" value="C:small-subunit processome"/>
    <property type="evidence" value="ECO:0007669"/>
    <property type="project" value="TreeGrafter"/>
</dbReference>
<evidence type="ECO:0000313" key="10">
    <source>
        <dbReference type="RefSeq" id="XP_026684435.1"/>
    </source>
</evidence>
<keyword evidence="2" id="KW-0698">rRNA processing</keyword>
<dbReference type="Pfam" id="PF05843">
    <property type="entry name" value="Suf"/>
    <property type="match status" value="1"/>
</dbReference>
<dbReference type="SMART" id="SM00386">
    <property type="entry name" value="HAT"/>
    <property type="match status" value="3"/>
</dbReference>
<reference evidence="8 9" key="1">
    <citation type="submission" date="2025-04" db="UniProtKB">
        <authorList>
            <consortium name="RefSeq"/>
        </authorList>
    </citation>
    <scope>IDENTIFICATION</scope>
</reference>
<feature type="region of interest" description="Disordered" evidence="5">
    <location>
        <begin position="1"/>
        <end position="67"/>
    </location>
</feature>
<gene>
    <name evidence="8 9 10 11" type="primary">LOC103516431</name>
</gene>
<evidence type="ECO:0000313" key="9">
    <source>
        <dbReference type="RefSeq" id="XP_026684431.1"/>
    </source>
</evidence>
<dbReference type="GeneID" id="103516431"/>
<dbReference type="PANTHER" id="PTHR23270">
    <property type="entry name" value="PROGRAMMED CELL DEATH PROTEIN 11 PRE-RRNA PROCESSING PROTEIN RRP5"/>
    <property type="match status" value="1"/>
</dbReference>
<protein>
    <submittedName>
        <fullName evidence="8 10">Protein RRP5 homolog isoform X1</fullName>
    </submittedName>
    <submittedName>
        <fullName evidence="9">Protein RRP5 homolog isoform X2</fullName>
    </submittedName>
</protein>
<dbReference type="CTD" id="42899"/>
<dbReference type="GO" id="GO:0006364">
    <property type="term" value="P:rRNA processing"/>
    <property type="evidence" value="ECO:0007669"/>
    <property type="project" value="UniProtKB-KW"/>
</dbReference>
<dbReference type="InterPro" id="IPR008847">
    <property type="entry name" value="Suf"/>
</dbReference>
<keyword evidence="4" id="KW-0539">Nucleus</keyword>
<dbReference type="OrthoDB" id="412781at2759"/>
<dbReference type="PaxDb" id="121845-A0A1S4EK81"/>
<feature type="compositionally biased region" description="Basic and acidic residues" evidence="5">
    <location>
        <begin position="27"/>
        <end position="43"/>
    </location>
</feature>
<evidence type="ECO:0000256" key="2">
    <source>
        <dbReference type="ARBA" id="ARBA00022552"/>
    </source>
</evidence>
<dbReference type="KEGG" id="dci:103516431"/>
<feature type="region of interest" description="Disordered" evidence="5">
    <location>
        <begin position="85"/>
        <end position="105"/>
    </location>
</feature>
<feature type="compositionally biased region" description="Polar residues" evidence="5">
    <location>
        <begin position="94"/>
        <end position="103"/>
    </location>
</feature>
<evidence type="ECO:0000256" key="3">
    <source>
        <dbReference type="ARBA" id="ARBA00022737"/>
    </source>
</evidence>
<dbReference type="PANTHER" id="PTHR23270:SF10">
    <property type="entry name" value="PROTEIN RRP5 HOMOLOG"/>
    <property type="match status" value="1"/>
</dbReference>
<dbReference type="InterPro" id="IPR045209">
    <property type="entry name" value="Rrp5"/>
</dbReference>
<dbReference type="RefSeq" id="XP_026684439.1">
    <property type="nucleotide sequence ID" value="XM_026828638.1"/>
</dbReference>
<dbReference type="STRING" id="121845.A0A1S4EK81"/>
<comment type="subcellular location">
    <subcellularLocation>
        <location evidence="1">Nucleus</location>
    </subcellularLocation>
</comment>
<dbReference type="Proteomes" id="UP000079169">
    <property type="component" value="Unplaced"/>
</dbReference>
<dbReference type="RefSeq" id="XP_017302591.1">
    <property type="nucleotide sequence ID" value="XM_017447102.2"/>
</dbReference>
<organism evidence="7 8">
    <name type="scientific">Diaphorina citri</name>
    <name type="common">Asian citrus psyllid</name>
    <dbReference type="NCBI Taxonomy" id="121845"/>
    <lineage>
        <taxon>Eukaryota</taxon>
        <taxon>Metazoa</taxon>
        <taxon>Ecdysozoa</taxon>
        <taxon>Arthropoda</taxon>
        <taxon>Hexapoda</taxon>
        <taxon>Insecta</taxon>
        <taxon>Pterygota</taxon>
        <taxon>Neoptera</taxon>
        <taxon>Paraneoptera</taxon>
        <taxon>Hemiptera</taxon>
        <taxon>Sternorrhyncha</taxon>
        <taxon>Psylloidea</taxon>
        <taxon>Psyllidae</taxon>
        <taxon>Diaphorininae</taxon>
        <taxon>Diaphorina</taxon>
    </lineage>
</organism>
<keyword evidence="7" id="KW-1185">Reference proteome</keyword>
<evidence type="ECO:0000256" key="1">
    <source>
        <dbReference type="ARBA" id="ARBA00004123"/>
    </source>
</evidence>
<keyword evidence="3" id="KW-0677">Repeat</keyword>
<dbReference type="RefSeq" id="XP_026684435.1">
    <property type="nucleotide sequence ID" value="XM_026828634.1"/>
</dbReference>
<evidence type="ECO:0000313" key="8">
    <source>
        <dbReference type="RefSeq" id="XP_017302591.1"/>
    </source>
</evidence>
<evidence type="ECO:0000256" key="4">
    <source>
        <dbReference type="ARBA" id="ARBA00023242"/>
    </source>
</evidence>
<dbReference type="GO" id="GO:0003723">
    <property type="term" value="F:RNA binding"/>
    <property type="evidence" value="ECO:0007669"/>
    <property type="project" value="TreeGrafter"/>
</dbReference>
<dbReference type="RefSeq" id="XP_026684431.1">
    <property type="nucleotide sequence ID" value="XM_026828630.1"/>
</dbReference>
<evidence type="ECO:0000256" key="5">
    <source>
        <dbReference type="SAM" id="MobiDB-lite"/>
    </source>
</evidence>
<dbReference type="AlphaFoldDB" id="A0A1S4EK81"/>
<accession>A0A1S4EK81</accession>
<dbReference type="Gene3D" id="1.25.40.10">
    <property type="entry name" value="Tetratricopeptide repeat domain"/>
    <property type="match status" value="1"/>
</dbReference>
<dbReference type="InterPro" id="IPR011990">
    <property type="entry name" value="TPR-like_helical_dom_sf"/>
</dbReference>
<evidence type="ECO:0000259" key="6">
    <source>
        <dbReference type="Pfam" id="PF05843"/>
    </source>
</evidence>
<dbReference type="InterPro" id="IPR003107">
    <property type="entry name" value="HAT"/>
</dbReference>
<proteinExistence type="predicted"/>
<evidence type="ECO:0000313" key="11">
    <source>
        <dbReference type="RefSeq" id="XP_026684439.1"/>
    </source>
</evidence>
<dbReference type="SUPFAM" id="SSF48452">
    <property type="entry name" value="TPR-like"/>
    <property type="match status" value="2"/>
</dbReference>
<feature type="domain" description="Suppressor of forked" evidence="6">
    <location>
        <begin position="252"/>
        <end position="442"/>
    </location>
</feature>
<evidence type="ECO:0000313" key="7">
    <source>
        <dbReference type="Proteomes" id="UP000079169"/>
    </source>
</evidence>